<comment type="caution">
    <text evidence="2">The sequence shown here is derived from an EMBL/GenBank/DDBJ whole genome shotgun (WGS) entry which is preliminary data.</text>
</comment>
<feature type="region of interest" description="Disordered" evidence="1">
    <location>
        <begin position="1"/>
        <end position="87"/>
    </location>
</feature>
<feature type="compositionally biased region" description="Polar residues" evidence="1">
    <location>
        <begin position="73"/>
        <end position="86"/>
    </location>
</feature>
<evidence type="ECO:0000313" key="2">
    <source>
        <dbReference type="EMBL" id="CAG7816631.1"/>
    </source>
</evidence>
<dbReference type="AlphaFoldDB" id="A0A8J2KEX1"/>
<gene>
    <name evidence="2" type="ORF">AFUS01_LOCUS27243</name>
</gene>
<evidence type="ECO:0000313" key="3">
    <source>
        <dbReference type="Proteomes" id="UP000708208"/>
    </source>
</evidence>
<reference evidence="2" key="1">
    <citation type="submission" date="2021-06" db="EMBL/GenBank/DDBJ databases">
        <authorList>
            <person name="Hodson N. C."/>
            <person name="Mongue J. A."/>
            <person name="Jaron S. K."/>
        </authorList>
    </citation>
    <scope>NUCLEOTIDE SEQUENCE</scope>
</reference>
<evidence type="ECO:0000256" key="1">
    <source>
        <dbReference type="SAM" id="MobiDB-lite"/>
    </source>
</evidence>
<name>A0A8J2KEX1_9HEXA</name>
<dbReference type="Proteomes" id="UP000708208">
    <property type="component" value="Unassembled WGS sequence"/>
</dbReference>
<proteinExistence type="predicted"/>
<accession>A0A8J2KEX1</accession>
<keyword evidence="3" id="KW-1185">Reference proteome</keyword>
<organism evidence="2 3">
    <name type="scientific">Allacma fusca</name>
    <dbReference type="NCBI Taxonomy" id="39272"/>
    <lineage>
        <taxon>Eukaryota</taxon>
        <taxon>Metazoa</taxon>
        <taxon>Ecdysozoa</taxon>
        <taxon>Arthropoda</taxon>
        <taxon>Hexapoda</taxon>
        <taxon>Collembola</taxon>
        <taxon>Symphypleona</taxon>
        <taxon>Sminthuridae</taxon>
        <taxon>Allacma</taxon>
    </lineage>
</organism>
<feature type="compositionally biased region" description="Basic and acidic residues" evidence="1">
    <location>
        <begin position="62"/>
        <end position="72"/>
    </location>
</feature>
<protein>
    <submittedName>
        <fullName evidence="2">Uncharacterized protein</fullName>
    </submittedName>
</protein>
<sequence length="153" mass="17119">MHSRSQIAGFKLDQSSRKPSEMKIVNESVRYKLPRINHKQVDKSKKPKSAGNGSRKFLFRGQDGRRTSHETPKSMSQKEQLTQSSKIKYPGVHEFYGSARGRIPPPQSCIKCQQLRGGASVHSYGRFTLNGHPGHTPVKTKFCSDSAPVTKLP</sequence>
<dbReference type="EMBL" id="CAJVCH010374641">
    <property type="protein sequence ID" value="CAG7816631.1"/>
    <property type="molecule type" value="Genomic_DNA"/>
</dbReference>